<evidence type="ECO:0000256" key="5">
    <source>
        <dbReference type="SAM" id="MobiDB-lite"/>
    </source>
</evidence>
<dbReference type="Gene3D" id="3.30.40.10">
    <property type="entry name" value="Zinc/RING finger domain, C3HC4 (zinc finger)"/>
    <property type="match status" value="1"/>
</dbReference>
<dbReference type="GO" id="GO:0005634">
    <property type="term" value="C:nucleus"/>
    <property type="evidence" value="ECO:0007669"/>
    <property type="project" value="TreeGrafter"/>
</dbReference>
<dbReference type="GeneID" id="101496755"/>
<dbReference type="AlphaFoldDB" id="A0A1S2Y179"/>
<dbReference type="Pfam" id="PF13639">
    <property type="entry name" value="zf-RING_2"/>
    <property type="match status" value="1"/>
</dbReference>
<dbReference type="InterPro" id="IPR001841">
    <property type="entry name" value="Znf_RING"/>
</dbReference>
<feature type="compositionally biased region" description="Basic and acidic residues" evidence="5">
    <location>
        <begin position="114"/>
        <end position="127"/>
    </location>
</feature>
<keyword evidence="3" id="KW-0862">Zinc</keyword>
<evidence type="ECO:0000256" key="3">
    <source>
        <dbReference type="ARBA" id="ARBA00022833"/>
    </source>
</evidence>
<dbReference type="eggNOG" id="KOG0800">
    <property type="taxonomic scope" value="Eukaryota"/>
</dbReference>
<sequence length="255" mass="29344">MTSASELFHIRRHRLGRNDLDSAFHSSPTPDFHHHRLHDSDDDDSLRTRRHYNVRRIRHPERTFDRFDGRYRRSLVNDSVDSGENVRATPRASASDRLPVGVVLARERLLQRLRGEPVDRNRQHDRDSTDEDQESELSSDVPTVDSLVTDLTSQMARSLLLQEPSKKPPGLTQEALDCLHLEVFRSSDMKSESRILQDCGICLESFRDGDELIHLQCGHKFHSACLDPWIRSCGDCPYCRRCIVVNCHLPKNEAA</sequence>
<gene>
    <name evidence="8" type="primary">LOC101496755</name>
</gene>
<evidence type="ECO:0000313" key="7">
    <source>
        <dbReference type="Proteomes" id="UP000087171"/>
    </source>
</evidence>
<protein>
    <submittedName>
        <fullName evidence="8">Probable E3 ubiquitin-protein ligase RHY1A</fullName>
    </submittedName>
</protein>
<dbReference type="RefSeq" id="XP_004496896.1">
    <property type="nucleotide sequence ID" value="XM_004496839.3"/>
</dbReference>
<dbReference type="InterPro" id="IPR051834">
    <property type="entry name" value="RING_finger_E3_ligase"/>
</dbReference>
<feature type="domain" description="RING-type" evidence="6">
    <location>
        <begin position="199"/>
        <end position="240"/>
    </location>
</feature>
<feature type="region of interest" description="Disordered" evidence="5">
    <location>
        <begin position="114"/>
        <end position="143"/>
    </location>
</feature>
<feature type="region of interest" description="Disordered" evidence="5">
    <location>
        <begin position="20"/>
        <end position="45"/>
    </location>
</feature>
<dbReference type="Proteomes" id="UP000087171">
    <property type="component" value="Chromosome Ca4"/>
</dbReference>
<dbReference type="GO" id="GO:0061630">
    <property type="term" value="F:ubiquitin protein ligase activity"/>
    <property type="evidence" value="ECO:0007669"/>
    <property type="project" value="TreeGrafter"/>
</dbReference>
<accession>A0A1S2Y179</accession>
<name>A0A1S2Y179_CICAR</name>
<dbReference type="PROSITE" id="PS50089">
    <property type="entry name" value="ZF_RING_2"/>
    <property type="match status" value="1"/>
</dbReference>
<dbReference type="GO" id="GO:0006511">
    <property type="term" value="P:ubiquitin-dependent protein catabolic process"/>
    <property type="evidence" value="ECO:0007669"/>
    <property type="project" value="TreeGrafter"/>
</dbReference>
<dbReference type="InterPro" id="IPR013083">
    <property type="entry name" value="Znf_RING/FYVE/PHD"/>
</dbReference>
<keyword evidence="7" id="KW-1185">Reference proteome</keyword>
<reference evidence="7" key="1">
    <citation type="journal article" date="2013" name="Nat. Biotechnol.">
        <title>Draft genome sequence of chickpea (Cicer arietinum) provides a resource for trait improvement.</title>
        <authorList>
            <person name="Varshney R.K."/>
            <person name="Song C."/>
            <person name="Saxena R.K."/>
            <person name="Azam S."/>
            <person name="Yu S."/>
            <person name="Sharpe A.G."/>
            <person name="Cannon S."/>
            <person name="Baek J."/>
            <person name="Rosen B.D."/>
            <person name="Tar'an B."/>
            <person name="Millan T."/>
            <person name="Zhang X."/>
            <person name="Ramsay L.D."/>
            <person name="Iwata A."/>
            <person name="Wang Y."/>
            <person name="Nelson W."/>
            <person name="Farmer A.D."/>
            <person name="Gaur P.M."/>
            <person name="Soderlund C."/>
            <person name="Penmetsa R.V."/>
            <person name="Xu C."/>
            <person name="Bharti A.K."/>
            <person name="He W."/>
            <person name="Winter P."/>
            <person name="Zhao S."/>
            <person name="Hane J.K."/>
            <person name="Carrasquilla-Garcia N."/>
            <person name="Condie J.A."/>
            <person name="Upadhyaya H.D."/>
            <person name="Luo M.C."/>
            <person name="Thudi M."/>
            <person name="Gowda C.L."/>
            <person name="Singh N.P."/>
            <person name="Lichtenzveig J."/>
            <person name="Gali K.K."/>
            <person name="Rubio J."/>
            <person name="Nadarajan N."/>
            <person name="Dolezel J."/>
            <person name="Bansal K.C."/>
            <person name="Xu X."/>
            <person name="Edwards D."/>
            <person name="Zhang G."/>
            <person name="Kahl G."/>
            <person name="Gil J."/>
            <person name="Singh K.B."/>
            <person name="Datta S.K."/>
            <person name="Jackson S.A."/>
            <person name="Wang J."/>
            <person name="Cook D.R."/>
        </authorList>
    </citation>
    <scope>NUCLEOTIDE SEQUENCE [LARGE SCALE GENOMIC DNA]</scope>
    <source>
        <strain evidence="7">cv. CDC Frontier</strain>
    </source>
</reference>
<dbReference type="PaxDb" id="3827-XP_004496896.1"/>
<evidence type="ECO:0000256" key="1">
    <source>
        <dbReference type="ARBA" id="ARBA00022723"/>
    </source>
</evidence>
<keyword evidence="2 4" id="KW-0863">Zinc-finger</keyword>
<evidence type="ECO:0000256" key="2">
    <source>
        <dbReference type="ARBA" id="ARBA00022771"/>
    </source>
</evidence>
<dbReference type="PANTHER" id="PTHR45931">
    <property type="entry name" value="SI:CH211-59O9.10"/>
    <property type="match status" value="1"/>
</dbReference>
<proteinExistence type="predicted"/>
<organism evidence="7 8">
    <name type="scientific">Cicer arietinum</name>
    <name type="common">Chickpea</name>
    <name type="synonym">Garbanzo</name>
    <dbReference type="NCBI Taxonomy" id="3827"/>
    <lineage>
        <taxon>Eukaryota</taxon>
        <taxon>Viridiplantae</taxon>
        <taxon>Streptophyta</taxon>
        <taxon>Embryophyta</taxon>
        <taxon>Tracheophyta</taxon>
        <taxon>Spermatophyta</taxon>
        <taxon>Magnoliopsida</taxon>
        <taxon>eudicotyledons</taxon>
        <taxon>Gunneridae</taxon>
        <taxon>Pentapetalae</taxon>
        <taxon>rosids</taxon>
        <taxon>fabids</taxon>
        <taxon>Fabales</taxon>
        <taxon>Fabaceae</taxon>
        <taxon>Papilionoideae</taxon>
        <taxon>50 kb inversion clade</taxon>
        <taxon>NPAAA clade</taxon>
        <taxon>Hologalegina</taxon>
        <taxon>IRL clade</taxon>
        <taxon>Cicereae</taxon>
        <taxon>Cicer</taxon>
    </lineage>
</organism>
<reference evidence="8" key="2">
    <citation type="submission" date="2025-08" db="UniProtKB">
        <authorList>
            <consortium name="RefSeq"/>
        </authorList>
    </citation>
    <scope>IDENTIFICATION</scope>
    <source>
        <tissue evidence="8">Etiolated seedlings</tissue>
    </source>
</reference>
<dbReference type="OrthoDB" id="8062037at2759"/>
<dbReference type="CDD" id="cd16454">
    <property type="entry name" value="RING-H2_PA-TM-RING"/>
    <property type="match status" value="1"/>
</dbReference>
<evidence type="ECO:0000313" key="8">
    <source>
        <dbReference type="RefSeq" id="XP_004496896.1"/>
    </source>
</evidence>
<dbReference type="SMART" id="SM00184">
    <property type="entry name" value="RING"/>
    <property type="match status" value="1"/>
</dbReference>
<feature type="compositionally biased region" description="Acidic residues" evidence="5">
    <location>
        <begin position="128"/>
        <end position="137"/>
    </location>
</feature>
<dbReference type="KEGG" id="cam:101496755"/>
<evidence type="ECO:0000259" key="6">
    <source>
        <dbReference type="PROSITE" id="PS50089"/>
    </source>
</evidence>
<dbReference type="STRING" id="3827.A0A1S2Y179"/>
<keyword evidence="1" id="KW-0479">Metal-binding</keyword>
<dbReference type="SUPFAM" id="SSF57850">
    <property type="entry name" value="RING/U-box"/>
    <property type="match status" value="1"/>
</dbReference>
<dbReference type="PANTHER" id="PTHR45931:SF3">
    <property type="entry name" value="RING ZINC FINGER-CONTAINING PROTEIN"/>
    <property type="match status" value="1"/>
</dbReference>
<evidence type="ECO:0000256" key="4">
    <source>
        <dbReference type="PROSITE-ProRule" id="PRU00175"/>
    </source>
</evidence>
<dbReference type="GO" id="GO:0008270">
    <property type="term" value="F:zinc ion binding"/>
    <property type="evidence" value="ECO:0007669"/>
    <property type="project" value="UniProtKB-KW"/>
</dbReference>